<feature type="non-terminal residue" evidence="2">
    <location>
        <position position="1"/>
    </location>
</feature>
<feature type="non-terminal residue" evidence="2">
    <location>
        <position position="277"/>
    </location>
</feature>
<keyword evidence="3" id="KW-1185">Reference proteome</keyword>
<dbReference type="AlphaFoldDB" id="A0AA38GKY6"/>
<comment type="caution">
    <text evidence="2">The sequence shown here is derived from an EMBL/GenBank/DDBJ whole genome shotgun (WGS) entry which is preliminary data.</text>
</comment>
<protein>
    <recommendedName>
        <fullName evidence="1">Translocase of chloroplast 159/132 membrane anchor domain-containing protein</fullName>
    </recommendedName>
</protein>
<reference evidence="2 3" key="1">
    <citation type="journal article" date="2021" name="Nat. Plants">
        <title>The Taxus genome provides insights into paclitaxel biosynthesis.</title>
        <authorList>
            <person name="Xiong X."/>
            <person name="Gou J."/>
            <person name="Liao Q."/>
            <person name="Li Y."/>
            <person name="Zhou Q."/>
            <person name="Bi G."/>
            <person name="Li C."/>
            <person name="Du R."/>
            <person name="Wang X."/>
            <person name="Sun T."/>
            <person name="Guo L."/>
            <person name="Liang H."/>
            <person name="Lu P."/>
            <person name="Wu Y."/>
            <person name="Zhang Z."/>
            <person name="Ro D.K."/>
            <person name="Shang Y."/>
            <person name="Huang S."/>
            <person name="Yan J."/>
        </authorList>
    </citation>
    <scope>NUCLEOTIDE SEQUENCE [LARGE SCALE GENOMIC DNA]</scope>
    <source>
        <strain evidence="2">Ta-2019</strain>
    </source>
</reference>
<organism evidence="2 3">
    <name type="scientific">Taxus chinensis</name>
    <name type="common">Chinese yew</name>
    <name type="synonym">Taxus wallichiana var. chinensis</name>
    <dbReference type="NCBI Taxonomy" id="29808"/>
    <lineage>
        <taxon>Eukaryota</taxon>
        <taxon>Viridiplantae</taxon>
        <taxon>Streptophyta</taxon>
        <taxon>Embryophyta</taxon>
        <taxon>Tracheophyta</taxon>
        <taxon>Spermatophyta</taxon>
        <taxon>Pinopsida</taxon>
        <taxon>Pinidae</taxon>
        <taxon>Conifers II</taxon>
        <taxon>Cupressales</taxon>
        <taxon>Taxaceae</taxon>
        <taxon>Taxus</taxon>
    </lineage>
</organism>
<proteinExistence type="predicted"/>
<sequence>SSTGTPRKAVALPFLFATLLKSRAPLEIQEDSFFEFMYTDRDTVRVEFFFMIGTKIPVQVLMNSRTDQKVFSLAMKNETSLKLGEGKSILGGLHINIADGEYSYILSSGTMFHSSETNKTTTGAGISVMGNAIVASLKLEETLKIGRKFEVVVSSGGVTTGRDVAYGGTLKAYPLREKGRSRFPTLRLLIMEKRVSQSWCVHDIRCTLYHKFKIDQSTKLWAMATFNSRGTGNIDFHTATSQHLQLALVIITPKAFHYGLRLLPSDRDTTTSNRTIA</sequence>
<gene>
    <name evidence="2" type="ORF">KI387_004231</name>
</gene>
<evidence type="ECO:0000313" key="2">
    <source>
        <dbReference type="EMBL" id="KAH9324053.1"/>
    </source>
</evidence>
<accession>A0AA38GKY6</accession>
<feature type="domain" description="Translocase of chloroplast 159/132 membrane anchor" evidence="1">
    <location>
        <begin position="42"/>
        <end position="253"/>
    </location>
</feature>
<evidence type="ECO:0000259" key="1">
    <source>
        <dbReference type="Pfam" id="PF11886"/>
    </source>
</evidence>
<dbReference type="Proteomes" id="UP000824469">
    <property type="component" value="Unassembled WGS sequence"/>
</dbReference>
<name>A0AA38GKY6_TAXCH</name>
<dbReference type="InterPro" id="IPR024283">
    <property type="entry name" value="TOC159_MAD"/>
</dbReference>
<dbReference type="EMBL" id="JAHRHJ020000002">
    <property type="protein sequence ID" value="KAH9324053.1"/>
    <property type="molecule type" value="Genomic_DNA"/>
</dbReference>
<dbReference type="Pfam" id="PF11886">
    <property type="entry name" value="TOC159_MAD"/>
    <property type="match status" value="1"/>
</dbReference>
<evidence type="ECO:0000313" key="3">
    <source>
        <dbReference type="Proteomes" id="UP000824469"/>
    </source>
</evidence>